<name>A0ABP0RA21_9DINO</name>
<organism evidence="2 3">
    <name type="scientific">Durusdinium trenchii</name>
    <dbReference type="NCBI Taxonomy" id="1381693"/>
    <lineage>
        <taxon>Eukaryota</taxon>
        <taxon>Sar</taxon>
        <taxon>Alveolata</taxon>
        <taxon>Dinophyceae</taxon>
        <taxon>Suessiales</taxon>
        <taxon>Symbiodiniaceae</taxon>
        <taxon>Durusdinium</taxon>
    </lineage>
</organism>
<feature type="compositionally biased region" description="Basic and acidic residues" evidence="1">
    <location>
        <begin position="219"/>
        <end position="237"/>
    </location>
</feature>
<proteinExistence type="predicted"/>
<feature type="region of interest" description="Disordered" evidence="1">
    <location>
        <begin position="219"/>
        <end position="276"/>
    </location>
</feature>
<accession>A0ABP0RA21</accession>
<sequence>MSCLLDARLRELTQGKRDVQVVSACDSVDPIQHIKLLRGSLGVVHAGCAGSEDSSRILYSNPAAPDRVMFSPTWKPHATPNFVLVGFAPCGQLRQILAVLDSAEPKSICLLFFGPKVLSREAVEKELQKLEKYQQFFLRSVAYQDCGIPAVGGGWVAALRLKPVEVDSSLRQAVDRTIDSLQEFFAASRVRLEEVVQKKKSDMVTGEFLIWQKRAAEKRKKDGDHPEKEEGPVKEDFPTGGGKRQRTAADFAAGSERHLPASFAISDEQQQQIQNL</sequence>
<evidence type="ECO:0000313" key="2">
    <source>
        <dbReference type="EMBL" id="CAK9097009.1"/>
    </source>
</evidence>
<keyword evidence="3" id="KW-1185">Reference proteome</keyword>
<comment type="caution">
    <text evidence="2">The sequence shown here is derived from an EMBL/GenBank/DDBJ whole genome shotgun (WGS) entry which is preliminary data.</text>
</comment>
<reference evidence="2 3" key="1">
    <citation type="submission" date="2024-02" db="EMBL/GenBank/DDBJ databases">
        <authorList>
            <person name="Chen Y."/>
            <person name="Shah S."/>
            <person name="Dougan E. K."/>
            <person name="Thang M."/>
            <person name="Chan C."/>
        </authorList>
    </citation>
    <scope>NUCLEOTIDE SEQUENCE [LARGE SCALE GENOMIC DNA]</scope>
</reference>
<dbReference type="Proteomes" id="UP001642464">
    <property type="component" value="Unassembled WGS sequence"/>
</dbReference>
<evidence type="ECO:0000313" key="3">
    <source>
        <dbReference type="Proteomes" id="UP001642464"/>
    </source>
</evidence>
<dbReference type="EMBL" id="CAXAMM010041042">
    <property type="protein sequence ID" value="CAK9097009.1"/>
    <property type="molecule type" value="Genomic_DNA"/>
</dbReference>
<feature type="non-terminal residue" evidence="2">
    <location>
        <position position="276"/>
    </location>
</feature>
<gene>
    <name evidence="2" type="ORF">SCF082_LOCUS45527</name>
</gene>
<feature type="compositionally biased region" description="Polar residues" evidence="1">
    <location>
        <begin position="267"/>
        <end position="276"/>
    </location>
</feature>
<evidence type="ECO:0000256" key="1">
    <source>
        <dbReference type="SAM" id="MobiDB-lite"/>
    </source>
</evidence>
<protein>
    <submittedName>
        <fullName evidence="2">Uncharacterized protein</fullName>
    </submittedName>
</protein>